<reference evidence="4" key="3">
    <citation type="submission" date="2020-10" db="UniProtKB">
        <authorList>
            <consortium name="WormBaseParasite"/>
        </authorList>
    </citation>
    <scope>IDENTIFICATION</scope>
</reference>
<reference evidence="2" key="2">
    <citation type="submission" date="2014-06" db="EMBL/GenBank/DDBJ databases">
        <authorList>
            <person name="Aslett M."/>
        </authorList>
    </citation>
    <scope>NUCLEOTIDE SEQUENCE</scope>
</reference>
<dbReference type="OrthoDB" id="6261011at2759"/>
<gene>
    <name evidence="2" type="ORF">EgrG_001057400</name>
</gene>
<feature type="region of interest" description="Disordered" evidence="1">
    <location>
        <begin position="1"/>
        <end position="54"/>
    </location>
</feature>
<dbReference type="AlphaFoldDB" id="A0A068WCM1"/>
<protein>
    <submittedName>
        <fullName evidence="2 4">Uncharacterized protein</fullName>
    </submittedName>
</protein>
<dbReference type="EMBL" id="LK028577">
    <property type="protein sequence ID" value="CDS17807.1"/>
    <property type="molecule type" value="Genomic_DNA"/>
</dbReference>
<evidence type="ECO:0000313" key="4">
    <source>
        <dbReference type="WBParaSite" id="EgrG_001057400"/>
    </source>
</evidence>
<reference evidence="2 3" key="1">
    <citation type="journal article" date="2013" name="Nature">
        <title>The genomes of four tapeworm species reveal adaptations to parasitism.</title>
        <authorList>
            <person name="Tsai I.J."/>
            <person name="Zarowiecki M."/>
            <person name="Holroyd N."/>
            <person name="Garciarrubio A."/>
            <person name="Sanchez-Flores A."/>
            <person name="Brooks K.L."/>
            <person name="Tracey A."/>
            <person name="Bobes R.J."/>
            <person name="Fragoso G."/>
            <person name="Sciutto E."/>
            <person name="Aslett M."/>
            <person name="Beasley H."/>
            <person name="Bennett H.M."/>
            <person name="Cai J."/>
            <person name="Camicia F."/>
            <person name="Clark R."/>
            <person name="Cucher M."/>
            <person name="De Silva N."/>
            <person name="Day T.A."/>
            <person name="Deplazes P."/>
            <person name="Estrada K."/>
            <person name="Fernandez C."/>
            <person name="Holland P.W."/>
            <person name="Hou J."/>
            <person name="Hu S."/>
            <person name="Huckvale T."/>
            <person name="Hung S.S."/>
            <person name="Kamenetzky L."/>
            <person name="Keane J.A."/>
            <person name="Kiss F."/>
            <person name="Koziol U."/>
            <person name="Lambert O."/>
            <person name="Liu K."/>
            <person name="Luo X."/>
            <person name="Luo Y."/>
            <person name="Macchiaroli N."/>
            <person name="Nichol S."/>
            <person name="Paps J."/>
            <person name="Parkinson J."/>
            <person name="Pouchkina-Stantcheva N."/>
            <person name="Riddiford N."/>
            <person name="Rosenzvit M."/>
            <person name="Salinas G."/>
            <person name="Wasmuth J.D."/>
            <person name="Zamanian M."/>
            <person name="Zheng Y."/>
            <person name="Cai X."/>
            <person name="Soberon X."/>
            <person name="Olson P.D."/>
            <person name="Laclette J.P."/>
            <person name="Brehm K."/>
            <person name="Berriman M."/>
            <person name="Garciarrubio A."/>
            <person name="Bobes R.J."/>
            <person name="Fragoso G."/>
            <person name="Sanchez-Flores A."/>
            <person name="Estrada K."/>
            <person name="Cevallos M.A."/>
            <person name="Morett E."/>
            <person name="Gonzalez V."/>
            <person name="Portillo T."/>
            <person name="Ochoa-Leyva A."/>
            <person name="Jose M.V."/>
            <person name="Sciutto E."/>
            <person name="Landa A."/>
            <person name="Jimenez L."/>
            <person name="Valdes V."/>
            <person name="Carrero J.C."/>
            <person name="Larralde C."/>
            <person name="Morales-Montor J."/>
            <person name="Limon-Lason J."/>
            <person name="Soberon X."/>
            <person name="Laclette J.P."/>
        </authorList>
    </citation>
    <scope>NUCLEOTIDE SEQUENCE [LARGE SCALE GENOMIC DNA]</scope>
</reference>
<feature type="compositionally biased region" description="Polar residues" evidence="1">
    <location>
        <begin position="167"/>
        <end position="182"/>
    </location>
</feature>
<feature type="region of interest" description="Disordered" evidence="1">
    <location>
        <begin position="157"/>
        <end position="182"/>
    </location>
</feature>
<evidence type="ECO:0000313" key="3">
    <source>
        <dbReference type="Proteomes" id="UP000492820"/>
    </source>
</evidence>
<evidence type="ECO:0000313" key="2">
    <source>
        <dbReference type="EMBL" id="CDS17807.1"/>
    </source>
</evidence>
<dbReference type="Proteomes" id="UP000492820">
    <property type="component" value="Unassembled WGS sequence"/>
</dbReference>
<name>A0A068WCM1_ECHGR</name>
<sequence length="199" mass="23026">MSKIRHISLEQTPSPPERLPRLVLPPATAVSIHGSPSRRHRMRESHDFNRLSPQRPLSVRRISEDITMPTTTRIRYPSEEMSHSLQHRPLRPTSQPYHQLYEQGSAHADTSIDGWRPRVTNLPSVTSGVAVKDFYEENWVSSEEGEAKKRFHLREYGQNRRQRSHSKALSTSELDENSTLSRCQFHLEKQQTSPLPLPH</sequence>
<accession>A0A068WCM1</accession>
<dbReference type="WBParaSite" id="EgrG_001057400">
    <property type="protein sequence ID" value="EgrG_001057400"/>
    <property type="gene ID" value="EgrG_001057400"/>
</dbReference>
<organism evidence="2">
    <name type="scientific">Echinococcus granulosus</name>
    <name type="common">Hydatid tapeworm</name>
    <dbReference type="NCBI Taxonomy" id="6210"/>
    <lineage>
        <taxon>Eukaryota</taxon>
        <taxon>Metazoa</taxon>
        <taxon>Spiralia</taxon>
        <taxon>Lophotrochozoa</taxon>
        <taxon>Platyhelminthes</taxon>
        <taxon>Cestoda</taxon>
        <taxon>Eucestoda</taxon>
        <taxon>Cyclophyllidea</taxon>
        <taxon>Taeniidae</taxon>
        <taxon>Echinococcus</taxon>
        <taxon>Echinococcus granulosus group</taxon>
    </lineage>
</organism>
<proteinExistence type="predicted"/>
<evidence type="ECO:0000256" key="1">
    <source>
        <dbReference type="SAM" id="MobiDB-lite"/>
    </source>
</evidence>